<evidence type="ECO:0000256" key="8">
    <source>
        <dbReference type="ARBA" id="ARBA00023211"/>
    </source>
</evidence>
<organism evidence="11 12">
    <name type="scientific">Candidatus Niyogibacteria bacterium RIFCSPLOWO2_12_FULL_41_13</name>
    <dbReference type="NCBI Taxonomy" id="1801726"/>
    <lineage>
        <taxon>Bacteria</taxon>
        <taxon>Candidatus Niyogiibacteriota</taxon>
    </lineage>
</organism>
<name>A0A1G2F1M5_9BACT</name>
<evidence type="ECO:0000313" key="12">
    <source>
        <dbReference type="Proteomes" id="UP000176787"/>
    </source>
</evidence>
<keyword evidence="5" id="KW-0479">Metal-binding</keyword>
<evidence type="ECO:0000256" key="6">
    <source>
        <dbReference type="ARBA" id="ARBA00022833"/>
    </source>
</evidence>
<keyword evidence="8" id="KW-0464">Manganese</keyword>
<comment type="cofactor">
    <cofactor evidence="3">
        <name>Fe(2+)</name>
        <dbReference type="ChEBI" id="CHEBI:29033"/>
    </cofactor>
</comment>
<protein>
    <recommendedName>
        <fullName evidence="13">Ribulose-phosphate 3-epimerase</fullName>
    </recommendedName>
</protein>
<evidence type="ECO:0000256" key="1">
    <source>
        <dbReference type="ARBA" id="ARBA00001936"/>
    </source>
</evidence>
<dbReference type="SUPFAM" id="SSF51366">
    <property type="entry name" value="Ribulose-phoshate binding barrel"/>
    <property type="match status" value="1"/>
</dbReference>
<comment type="cofactor">
    <cofactor evidence="1">
        <name>Mn(2+)</name>
        <dbReference type="ChEBI" id="CHEBI:29035"/>
    </cofactor>
</comment>
<evidence type="ECO:0000256" key="4">
    <source>
        <dbReference type="ARBA" id="ARBA00011738"/>
    </source>
</evidence>
<comment type="caution">
    <text evidence="11">The sequence shown here is derived from an EMBL/GenBank/DDBJ whole genome shotgun (WGS) entry which is preliminary data.</text>
</comment>
<dbReference type="Proteomes" id="UP000176787">
    <property type="component" value="Unassembled WGS sequence"/>
</dbReference>
<dbReference type="STRING" id="1801726.A3H02_00495"/>
<evidence type="ECO:0000256" key="7">
    <source>
        <dbReference type="ARBA" id="ARBA00023004"/>
    </source>
</evidence>
<keyword evidence="6" id="KW-0862">Zinc</keyword>
<dbReference type="InterPro" id="IPR013785">
    <property type="entry name" value="Aldolase_TIM"/>
</dbReference>
<keyword evidence="7" id="KW-0408">Iron</keyword>
<dbReference type="EMBL" id="MHMS01000020">
    <property type="protein sequence ID" value="OGZ31837.1"/>
    <property type="molecule type" value="Genomic_DNA"/>
</dbReference>
<dbReference type="GO" id="GO:0006091">
    <property type="term" value="P:generation of precursor metabolites and energy"/>
    <property type="evidence" value="ECO:0007669"/>
    <property type="project" value="UniProtKB-ARBA"/>
</dbReference>
<dbReference type="FunFam" id="3.20.20.70:FF:000191">
    <property type="entry name" value="ribulose-phosphate 3-epimerase isoform X2"/>
    <property type="match status" value="1"/>
</dbReference>
<evidence type="ECO:0000313" key="11">
    <source>
        <dbReference type="EMBL" id="OGZ31837.1"/>
    </source>
</evidence>
<dbReference type="Pfam" id="PF00834">
    <property type="entry name" value="Ribul_P_3_epim"/>
    <property type="match status" value="1"/>
</dbReference>
<dbReference type="GO" id="GO:0006163">
    <property type="term" value="P:purine nucleotide metabolic process"/>
    <property type="evidence" value="ECO:0007669"/>
    <property type="project" value="UniProtKB-ARBA"/>
</dbReference>
<reference evidence="11 12" key="1">
    <citation type="journal article" date="2016" name="Nat. Commun.">
        <title>Thousands of microbial genomes shed light on interconnected biogeochemical processes in an aquifer system.</title>
        <authorList>
            <person name="Anantharaman K."/>
            <person name="Brown C.T."/>
            <person name="Hug L.A."/>
            <person name="Sharon I."/>
            <person name="Castelle C.J."/>
            <person name="Probst A.J."/>
            <person name="Thomas B.C."/>
            <person name="Singh A."/>
            <person name="Wilkins M.J."/>
            <person name="Karaoz U."/>
            <person name="Brodie E.L."/>
            <person name="Williams K.H."/>
            <person name="Hubbard S.S."/>
            <person name="Banfield J.F."/>
        </authorList>
    </citation>
    <scope>NUCLEOTIDE SEQUENCE [LARGE SCALE GENOMIC DNA]</scope>
</reference>
<dbReference type="GO" id="GO:0016857">
    <property type="term" value="F:racemase and epimerase activity, acting on carbohydrates and derivatives"/>
    <property type="evidence" value="ECO:0007669"/>
    <property type="project" value="InterPro"/>
</dbReference>
<comment type="cofactor">
    <cofactor evidence="2">
        <name>Zn(2+)</name>
        <dbReference type="ChEBI" id="CHEBI:29105"/>
    </cofactor>
</comment>
<accession>A0A1G2F1M5</accession>
<dbReference type="GO" id="GO:0046496">
    <property type="term" value="P:nicotinamide nucleotide metabolic process"/>
    <property type="evidence" value="ECO:0007669"/>
    <property type="project" value="UniProtKB-ARBA"/>
</dbReference>
<dbReference type="InterPro" id="IPR000056">
    <property type="entry name" value="Ribul_P_3_epim-like"/>
</dbReference>
<sequence length="214" mass="24053">MKSVKIIPAINARSFIEVKNKIKLVKPYADWIHLDVADGRFTPNTTWHNPKDLLKLKNPPKIEVHLMINNIDKKIQNWLILPVKRIIFHLEGARNPDLIIKKIKAAKKQAGISINPETLVLKLVSYFGKVNFFQILGVNPGKAGQKFQKKVLSKVRFIRKNCNKCVIEGDGGMKAGTAEKMVKAGANLIVSASAIFDKPDVKKAIQELKSEIRN</sequence>
<comment type="subunit">
    <text evidence="4">Homodimer.</text>
</comment>
<evidence type="ECO:0000256" key="9">
    <source>
        <dbReference type="ARBA" id="ARBA00023235"/>
    </source>
</evidence>
<evidence type="ECO:0000256" key="2">
    <source>
        <dbReference type="ARBA" id="ARBA00001947"/>
    </source>
</evidence>
<dbReference type="GO" id="GO:0046872">
    <property type="term" value="F:metal ion binding"/>
    <property type="evidence" value="ECO:0007669"/>
    <property type="project" value="UniProtKB-KW"/>
</dbReference>
<proteinExistence type="predicted"/>
<evidence type="ECO:0000256" key="3">
    <source>
        <dbReference type="ARBA" id="ARBA00001954"/>
    </source>
</evidence>
<evidence type="ECO:0000256" key="10">
    <source>
        <dbReference type="ARBA" id="ARBA00023277"/>
    </source>
</evidence>
<gene>
    <name evidence="11" type="ORF">A3H02_00495</name>
</gene>
<dbReference type="InterPro" id="IPR011060">
    <property type="entry name" value="RibuloseP-bd_barrel"/>
</dbReference>
<dbReference type="GO" id="GO:1901135">
    <property type="term" value="P:carbohydrate derivative metabolic process"/>
    <property type="evidence" value="ECO:0007669"/>
    <property type="project" value="UniProtKB-ARBA"/>
</dbReference>
<dbReference type="AlphaFoldDB" id="A0A1G2F1M5"/>
<dbReference type="GO" id="GO:0005975">
    <property type="term" value="P:carbohydrate metabolic process"/>
    <property type="evidence" value="ECO:0007669"/>
    <property type="project" value="InterPro"/>
</dbReference>
<evidence type="ECO:0000256" key="5">
    <source>
        <dbReference type="ARBA" id="ARBA00022723"/>
    </source>
</evidence>
<evidence type="ECO:0008006" key="13">
    <source>
        <dbReference type="Google" id="ProtNLM"/>
    </source>
</evidence>
<dbReference type="Gene3D" id="3.20.20.70">
    <property type="entry name" value="Aldolase class I"/>
    <property type="match status" value="1"/>
</dbReference>
<dbReference type="PANTHER" id="PTHR11749">
    <property type="entry name" value="RIBULOSE-5-PHOSPHATE-3-EPIMERASE"/>
    <property type="match status" value="1"/>
</dbReference>
<keyword evidence="9" id="KW-0413">Isomerase</keyword>
<keyword evidence="10" id="KW-0119">Carbohydrate metabolism</keyword>